<dbReference type="Gene3D" id="3.20.20.140">
    <property type="entry name" value="Metal-dependent hydrolases"/>
    <property type="match status" value="1"/>
</dbReference>
<dbReference type="InterPro" id="IPR003141">
    <property type="entry name" value="Pol/His_phosphatase_N"/>
</dbReference>
<dbReference type="PANTHER" id="PTHR42924:SF3">
    <property type="entry name" value="POLYMERASE_HISTIDINOL PHOSPHATASE N-TERMINAL DOMAIN-CONTAINING PROTEIN"/>
    <property type="match status" value="1"/>
</dbReference>
<dbReference type="RefSeq" id="WP_016149192.1">
    <property type="nucleotide sequence ID" value="NZ_KB976105.1"/>
</dbReference>
<dbReference type="PANTHER" id="PTHR42924">
    <property type="entry name" value="EXONUCLEASE"/>
    <property type="match status" value="1"/>
</dbReference>
<dbReference type="Proteomes" id="UP000013981">
    <property type="component" value="Unassembled WGS sequence"/>
</dbReference>
<dbReference type="AlphaFoldDB" id="R8VT31"/>
<dbReference type="PATRIC" id="fig|1203606.4.peg.3067"/>
<evidence type="ECO:0000313" key="3">
    <source>
        <dbReference type="Proteomes" id="UP000013981"/>
    </source>
</evidence>
<dbReference type="Gene3D" id="1.10.150.650">
    <property type="match status" value="1"/>
</dbReference>
<dbReference type="GO" id="GO:0004534">
    <property type="term" value="F:5'-3' RNA exonuclease activity"/>
    <property type="evidence" value="ECO:0007669"/>
    <property type="project" value="TreeGrafter"/>
</dbReference>
<name>R8VT31_9FIRM</name>
<dbReference type="eggNOG" id="COG0613">
    <property type="taxonomic scope" value="Bacteria"/>
</dbReference>
<organism evidence="2 3">
    <name type="scientific">Butyricicoccus pullicaecorum 1.2</name>
    <dbReference type="NCBI Taxonomy" id="1203606"/>
    <lineage>
        <taxon>Bacteria</taxon>
        <taxon>Bacillati</taxon>
        <taxon>Bacillota</taxon>
        <taxon>Clostridia</taxon>
        <taxon>Eubacteriales</taxon>
        <taxon>Butyricicoccaceae</taxon>
        <taxon>Butyricicoccus</taxon>
    </lineage>
</organism>
<dbReference type="CDD" id="cd07438">
    <property type="entry name" value="PHP_HisPPase_AMP"/>
    <property type="match status" value="1"/>
</dbReference>
<gene>
    <name evidence="2" type="ORF">HMPREF1526_03107</name>
</gene>
<dbReference type="EMBL" id="AQOB01000015">
    <property type="protein sequence ID" value="EOQ35639.1"/>
    <property type="molecule type" value="Genomic_DNA"/>
</dbReference>
<dbReference type="Pfam" id="PF02811">
    <property type="entry name" value="PHP"/>
    <property type="match status" value="1"/>
</dbReference>
<dbReference type="InterPro" id="IPR004013">
    <property type="entry name" value="PHP_dom"/>
</dbReference>
<accession>R8VT31</accession>
<evidence type="ECO:0000259" key="1">
    <source>
        <dbReference type="SMART" id="SM00481"/>
    </source>
</evidence>
<reference evidence="2 3" key="1">
    <citation type="submission" date="2013-01" db="EMBL/GenBank/DDBJ databases">
        <title>The Genome Sequence of Butyricicoccus pullicaecorum 1.2.</title>
        <authorList>
            <consortium name="The Broad Institute Genome Sequencing Platform"/>
            <person name="Earl A."/>
            <person name="Ward D."/>
            <person name="Feldgarden M."/>
            <person name="Gevers D."/>
            <person name="Van Immerseel F."/>
            <person name="Eeckhaut V."/>
            <person name="Walker B."/>
            <person name="Young S.K."/>
            <person name="Zeng Q."/>
            <person name="Gargeya S."/>
            <person name="Fitzgerald M."/>
            <person name="Haas B."/>
            <person name="Abouelleil A."/>
            <person name="Alvarado L."/>
            <person name="Arachchi H.M."/>
            <person name="Berlin A.M."/>
            <person name="Chapman S.B."/>
            <person name="Dewar J."/>
            <person name="Goldberg J."/>
            <person name="Griggs A."/>
            <person name="Gujja S."/>
            <person name="Hansen M."/>
            <person name="Howarth C."/>
            <person name="Imamovic A."/>
            <person name="Larimer J."/>
            <person name="McCowan C."/>
            <person name="Murphy C."/>
            <person name="Neiman D."/>
            <person name="Pearson M."/>
            <person name="Priest M."/>
            <person name="Roberts A."/>
            <person name="Saif S."/>
            <person name="Shea T."/>
            <person name="Sisk P."/>
            <person name="Sykes S."/>
            <person name="Wortman J."/>
            <person name="Nusbaum C."/>
            <person name="Birren B."/>
        </authorList>
    </citation>
    <scope>NUCLEOTIDE SEQUENCE [LARGE SCALE GENOMIC DNA]</scope>
    <source>
        <strain evidence="2 3">1.2</strain>
    </source>
</reference>
<dbReference type="GO" id="GO:0035312">
    <property type="term" value="F:5'-3' DNA exonuclease activity"/>
    <property type="evidence" value="ECO:0007669"/>
    <property type="project" value="TreeGrafter"/>
</dbReference>
<feature type="domain" description="Polymerase/histidinol phosphatase N-terminal" evidence="1">
    <location>
        <begin position="4"/>
        <end position="70"/>
    </location>
</feature>
<evidence type="ECO:0000313" key="2">
    <source>
        <dbReference type="EMBL" id="EOQ35639.1"/>
    </source>
</evidence>
<comment type="caution">
    <text evidence="2">The sequence shown here is derived from an EMBL/GenBank/DDBJ whole genome shotgun (WGS) entry which is preliminary data.</text>
</comment>
<dbReference type="InterPro" id="IPR052018">
    <property type="entry name" value="PHP_domain"/>
</dbReference>
<dbReference type="SMART" id="SM00481">
    <property type="entry name" value="POLIIIAc"/>
    <property type="match status" value="1"/>
</dbReference>
<sequence length="301" mass="32529">MGQTDLHLHSSVSIDGEISPRGLAERCRQQGVTLAALTDHNDVSGTVEFMWRSAQLGVRAISGVELDCTYGAQPLHILGYGIDIANPTLLRALHEAREQFATAGAQLMDAVAALGIQFDRDEVRYLAGKNAICAEDIAQSALHQPENRSHPLIVSLLPGGALSDQPLVNFYWSVCAPGKPAYTPIAMMSAAQAIAHIHDAGGIAVLAHPGVSITDFKLLDDVLHLPLDGVEAFSSYHTAEQAAFYVKQAEKRNLLITGGSDFHGRIKPNIELGTVDWLEYEIPVRNALLQALGQYNLYTTE</sequence>
<dbReference type="SUPFAM" id="SSF89550">
    <property type="entry name" value="PHP domain-like"/>
    <property type="match status" value="1"/>
</dbReference>
<keyword evidence="3" id="KW-1185">Reference proteome</keyword>
<dbReference type="HOGENOM" id="CLU_067347_1_2_9"/>
<proteinExistence type="predicted"/>
<dbReference type="OrthoDB" id="9804333at2"/>
<dbReference type="InterPro" id="IPR016195">
    <property type="entry name" value="Pol/histidinol_Pase-like"/>
</dbReference>
<protein>
    <recommendedName>
        <fullName evidence="1">Polymerase/histidinol phosphatase N-terminal domain-containing protein</fullName>
    </recommendedName>
</protein>